<dbReference type="SUPFAM" id="SSF109854">
    <property type="entry name" value="DinB/YfiT-like putative metalloenzymes"/>
    <property type="match status" value="1"/>
</dbReference>
<protein>
    <submittedName>
        <fullName evidence="1">DUF664 domain-containing protein</fullName>
    </submittedName>
</protein>
<dbReference type="Gene3D" id="1.20.120.450">
    <property type="entry name" value="dinb family like domain"/>
    <property type="match status" value="1"/>
</dbReference>
<comment type="caution">
    <text evidence="1">The sequence shown here is derived from an EMBL/GenBank/DDBJ whole genome shotgun (WGS) entry which is preliminary data.</text>
</comment>
<proteinExistence type="predicted"/>
<dbReference type="AlphaFoldDB" id="A0A554RK39"/>
<dbReference type="OrthoDB" id="4548523at2"/>
<dbReference type="Proteomes" id="UP000316988">
    <property type="component" value="Unassembled WGS sequence"/>
</dbReference>
<dbReference type="InterPro" id="IPR007061">
    <property type="entry name" value="MST-like"/>
</dbReference>
<dbReference type="InterPro" id="IPR034660">
    <property type="entry name" value="DinB/YfiT-like"/>
</dbReference>
<evidence type="ECO:0000313" key="1">
    <source>
        <dbReference type="EMBL" id="TSD54372.1"/>
    </source>
</evidence>
<sequence length="202" mass="22171">MSSLSMSAPSQRGPTFCVARMPGIHRANQRSVGRAPLGSMSTAPFPEPGSTDDLRGLLLDYLDYYRAIITDKLDGLGPDQLVSTNVPSGWTPAGLVNHLVHAERRWLVWGFLAEPVDDPWRDMAPSGGWVTLETRYDELERALLDAGRRTRAIVEEHDLTETAGVGGRFPDHESAPQLQWILLHLDIAREVLDGHGGAVTDP</sequence>
<gene>
    <name evidence="1" type="ORF">FNM00_17460</name>
</gene>
<accession>A0A554RK39</accession>
<evidence type="ECO:0000313" key="2">
    <source>
        <dbReference type="Proteomes" id="UP000316988"/>
    </source>
</evidence>
<dbReference type="Pfam" id="PF04978">
    <property type="entry name" value="MST"/>
    <property type="match status" value="1"/>
</dbReference>
<dbReference type="EMBL" id="VLNT01000026">
    <property type="protein sequence ID" value="TSD54372.1"/>
    <property type="molecule type" value="Genomic_DNA"/>
</dbReference>
<reference evidence="1 2" key="1">
    <citation type="submission" date="2019-07" db="EMBL/GenBank/DDBJ databases">
        <authorList>
            <person name="Zhao L.H."/>
        </authorList>
    </citation>
    <scope>NUCLEOTIDE SEQUENCE [LARGE SCALE GENOMIC DNA]</scope>
    <source>
        <strain evidence="1 2">Co35</strain>
    </source>
</reference>
<name>A0A554RK39_9ACTN</name>
<keyword evidence="2" id="KW-1185">Reference proteome</keyword>
<organism evidence="1 2">
    <name type="scientific">Aeromicrobium piscarium</name>
    <dbReference type="NCBI Taxonomy" id="2590901"/>
    <lineage>
        <taxon>Bacteria</taxon>
        <taxon>Bacillati</taxon>
        <taxon>Actinomycetota</taxon>
        <taxon>Actinomycetes</taxon>
        <taxon>Propionibacteriales</taxon>
        <taxon>Nocardioidaceae</taxon>
        <taxon>Aeromicrobium</taxon>
    </lineage>
</organism>